<dbReference type="Proteomes" id="UP000006591">
    <property type="component" value="Chromosome 3"/>
</dbReference>
<sequence>MASMSAKLALGHDANNVVGRRRRERRRGLRRDVGNSRITVADFLTHYDDKGLDGCPAMHHLSLPAASLD</sequence>
<evidence type="ECO:0000313" key="3">
    <source>
        <dbReference type="Proteomes" id="UP000006591"/>
    </source>
</evidence>
<dbReference type="EnsemblPlants" id="ONIVA03G31490.1">
    <property type="protein sequence ID" value="ONIVA03G31490.1"/>
    <property type="gene ID" value="ONIVA03G31490"/>
</dbReference>
<evidence type="ECO:0000313" key="2">
    <source>
        <dbReference type="EnsemblPlants" id="ONIVA03G31490.1"/>
    </source>
</evidence>
<reference evidence="2" key="1">
    <citation type="submission" date="2015-04" db="UniProtKB">
        <authorList>
            <consortium name="EnsemblPlants"/>
        </authorList>
    </citation>
    <scope>IDENTIFICATION</scope>
    <source>
        <strain evidence="2">SL10</strain>
    </source>
</reference>
<organism evidence="2">
    <name type="scientific">Oryza nivara</name>
    <name type="common">Indian wild rice</name>
    <name type="synonym">Oryza sativa f. spontanea</name>
    <dbReference type="NCBI Taxonomy" id="4536"/>
    <lineage>
        <taxon>Eukaryota</taxon>
        <taxon>Viridiplantae</taxon>
        <taxon>Streptophyta</taxon>
        <taxon>Embryophyta</taxon>
        <taxon>Tracheophyta</taxon>
        <taxon>Spermatophyta</taxon>
        <taxon>Magnoliopsida</taxon>
        <taxon>Liliopsida</taxon>
        <taxon>Poales</taxon>
        <taxon>Poaceae</taxon>
        <taxon>BOP clade</taxon>
        <taxon>Oryzoideae</taxon>
        <taxon>Oryzeae</taxon>
        <taxon>Oryzinae</taxon>
        <taxon>Oryza</taxon>
    </lineage>
</organism>
<feature type="region of interest" description="Disordered" evidence="1">
    <location>
        <begin position="1"/>
        <end position="31"/>
    </location>
</feature>
<name>A0A0E0GS48_ORYNI</name>
<dbReference type="AlphaFoldDB" id="A0A0E0GS48"/>
<evidence type="ECO:0000256" key="1">
    <source>
        <dbReference type="SAM" id="MobiDB-lite"/>
    </source>
</evidence>
<dbReference type="OMA" id="CPAMHHL"/>
<feature type="compositionally biased region" description="Basic residues" evidence="1">
    <location>
        <begin position="19"/>
        <end position="29"/>
    </location>
</feature>
<dbReference type="Gramene" id="ONIVA03G31490.1">
    <property type="protein sequence ID" value="ONIVA03G31490.1"/>
    <property type="gene ID" value="ONIVA03G31490"/>
</dbReference>
<reference evidence="2" key="2">
    <citation type="submission" date="2018-04" db="EMBL/GenBank/DDBJ databases">
        <title>OnivRS2 (Oryza nivara Reference Sequence Version 2).</title>
        <authorList>
            <person name="Zhang J."/>
            <person name="Kudrna D."/>
            <person name="Lee S."/>
            <person name="Talag J."/>
            <person name="Rajasekar S."/>
            <person name="Welchert J."/>
            <person name="Hsing Y.-I."/>
            <person name="Wing R.A."/>
        </authorList>
    </citation>
    <scope>NUCLEOTIDE SEQUENCE [LARGE SCALE GENOMIC DNA]</scope>
    <source>
        <strain evidence="2">SL10</strain>
    </source>
</reference>
<proteinExistence type="predicted"/>
<dbReference type="HOGENOM" id="CLU_2780221_0_0_1"/>
<accession>A0A0E0GS48</accession>
<protein>
    <submittedName>
        <fullName evidence="2">Uncharacterized protein</fullName>
    </submittedName>
</protein>
<keyword evidence="3" id="KW-1185">Reference proteome</keyword>